<name>A0ABS4TH63_9PSEU</name>
<dbReference type="NCBIfam" id="TIGR04267">
    <property type="entry name" value="mod_HExxH"/>
    <property type="match status" value="1"/>
</dbReference>
<accession>A0ABS4TH63</accession>
<organism evidence="1 2">
    <name type="scientific">Kibdelosporangium banguiense</name>
    <dbReference type="NCBI Taxonomy" id="1365924"/>
    <lineage>
        <taxon>Bacteria</taxon>
        <taxon>Bacillati</taxon>
        <taxon>Actinomycetota</taxon>
        <taxon>Actinomycetes</taxon>
        <taxon>Pseudonocardiales</taxon>
        <taxon>Pseudonocardiaceae</taxon>
        <taxon>Kibdelosporangium</taxon>
    </lineage>
</organism>
<dbReference type="Proteomes" id="UP001519332">
    <property type="component" value="Unassembled WGS sequence"/>
</dbReference>
<evidence type="ECO:0008006" key="3">
    <source>
        <dbReference type="Google" id="ProtNLM"/>
    </source>
</evidence>
<comment type="caution">
    <text evidence="1">The sequence shown here is derived from an EMBL/GenBank/DDBJ whole genome shotgun (WGS) entry which is preliminary data.</text>
</comment>
<keyword evidence="2" id="KW-1185">Reference proteome</keyword>
<proteinExistence type="predicted"/>
<sequence>MRIHSLSTAILDEIFAGPVPEATMAKLKSTQYSLRKLRLAALVQVIASETDWEHAWQILADADEDRPDVVRDVLMHPPVGVWLVSALRSGKGLEYFDRLTEAVRTGIPGTLHRTQSQGIELDVVIDDSDPYREFGEPLQPQPLGPAELAGWRRLLDEAWDLLTERHKPYARELSAGLSAIVPISSGRRIAGASSRAAFGGVALSPKDNATALAEVLIHEMQHSKINAVLDLLPLQDGDSGRMYYAPWRSDSRPLIGTLHGIYAFASVVEFWEVERFADRTAEFTFAYRRHQVSEATANIAGAPDLTEHGRRLADAVSARMARCHESTVDPELMEIVTQITDDHRAIWELRHNERDQAAVEHMASAWLSHSTAPELPKVVRVRPGEQTMSTSVRLEMLKAKALEQDHADTDGPDAAYVRGDHDGARAGYVARIRQEPGDIHAWAGLALTTKSFVPDATFAVYQQIRARGWQAPDPVELAAWMNSELHRVGVAVGAD</sequence>
<evidence type="ECO:0000313" key="2">
    <source>
        <dbReference type="Proteomes" id="UP001519332"/>
    </source>
</evidence>
<dbReference type="InterPro" id="IPR026337">
    <property type="entry name" value="AKG_HExxH"/>
</dbReference>
<evidence type="ECO:0000313" key="1">
    <source>
        <dbReference type="EMBL" id="MBP2323198.1"/>
    </source>
</evidence>
<dbReference type="EMBL" id="JAGINW010000001">
    <property type="protein sequence ID" value="MBP2323198.1"/>
    <property type="molecule type" value="Genomic_DNA"/>
</dbReference>
<protein>
    <recommendedName>
        <fullName evidence="3">HEXXH motif-containing protein</fullName>
    </recommendedName>
</protein>
<reference evidence="1 2" key="1">
    <citation type="submission" date="2021-03" db="EMBL/GenBank/DDBJ databases">
        <title>Sequencing the genomes of 1000 actinobacteria strains.</title>
        <authorList>
            <person name="Klenk H.-P."/>
        </authorList>
    </citation>
    <scope>NUCLEOTIDE SEQUENCE [LARGE SCALE GENOMIC DNA]</scope>
    <source>
        <strain evidence="1 2">DSM 46670</strain>
    </source>
</reference>
<gene>
    <name evidence="1" type="ORF">JOF56_003583</name>
</gene>
<dbReference type="RefSeq" id="WP_209639205.1">
    <property type="nucleotide sequence ID" value="NZ_JAGINW010000001.1"/>
</dbReference>